<dbReference type="EMBL" id="CM010717">
    <property type="protein sequence ID" value="RZC54446.1"/>
    <property type="molecule type" value="Genomic_DNA"/>
</dbReference>
<dbReference type="Proteomes" id="UP000316621">
    <property type="component" value="Chromosome 3"/>
</dbReference>
<dbReference type="PANTHER" id="PTHR34194">
    <property type="entry name" value="F14J8.16 PROTEIN"/>
    <property type="match status" value="1"/>
</dbReference>
<proteinExistence type="predicted"/>
<dbReference type="AlphaFoldDB" id="A0A4Y7J1X2"/>
<organism evidence="2 3">
    <name type="scientific">Papaver somniferum</name>
    <name type="common">Opium poppy</name>
    <dbReference type="NCBI Taxonomy" id="3469"/>
    <lineage>
        <taxon>Eukaryota</taxon>
        <taxon>Viridiplantae</taxon>
        <taxon>Streptophyta</taxon>
        <taxon>Embryophyta</taxon>
        <taxon>Tracheophyta</taxon>
        <taxon>Spermatophyta</taxon>
        <taxon>Magnoliopsida</taxon>
        <taxon>Ranunculales</taxon>
        <taxon>Papaveraceae</taxon>
        <taxon>Papaveroideae</taxon>
        <taxon>Papaver</taxon>
    </lineage>
</organism>
<protein>
    <submittedName>
        <fullName evidence="2">Uncharacterized protein</fullName>
    </submittedName>
</protein>
<gene>
    <name evidence="2" type="ORF">C5167_013302</name>
</gene>
<reference evidence="2 3" key="1">
    <citation type="journal article" date="2018" name="Science">
        <title>The opium poppy genome and morphinan production.</title>
        <authorList>
            <person name="Guo L."/>
            <person name="Winzer T."/>
            <person name="Yang X."/>
            <person name="Li Y."/>
            <person name="Ning Z."/>
            <person name="He Z."/>
            <person name="Teodor R."/>
            <person name="Lu Y."/>
            <person name="Bowser T.A."/>
            <person name="Graham I.A."/>
            <person name="Ye K."/>
        </authorList>
    </citation>
    <scope>NUCLEOTIDE SEQUENCE [LARGE SCALE GENOMIC DNA]</scope>
    <source>
        <strain evidence="3">cv. HN1</strain>
        <tissue evidence="2">Leaves</tissue>
    </source>
</reference>
<evidence type="ECO:0000313" key="3">
    <source>
        <dbReference type="Proteomes" id="UP000316621"/>
    </source>
</evidence>
<feature type="region of interest" description="Disordered" evidence="1">
    <location>
        <begin position="12"/>
        <end position="54"/>
    </location>
</feature>
<evidence type="ECO:0000313" key="2">
    <source>
        <dbReference type="EMBL" id="RZC54446.1"/>
    </source>
</evidence>
<feature type="compositionally biased region" description="Acidic residues" evidence="1">
    <location>
        <begin position="140"/>
        <end position="150"/>
    </location>
</feature>
<dbReference type="STRING" id="3469.A0A4Y7J1X2"/>
<name>A0A4Y7J1X2_PAPSO</name>
<dbReference type="PANTHER" id="PTHR34194:SF2">
    <property type="entry name" value="F14J8.16 PROTEIN"/>
    <property type="match status" value="1"/>
</dbReference>
<dbReference type="Gramene" id="RZC54446">
    <property type="protein sequence ID" value="RZC54446"/>
    <property type="gene ID" value="C5167_013302"/>
</dbReference>
<feature type="compositionally biased region" description="Acidic residues" evidence="1">
    <location>
        <begin position="176"/>
        <end position="185"/>
    </location>
</feature>
<feature type="region of interest" description="Disordered" evidence="1">
    <location>
        <begin position="336"/>
        <end position="369"/>
    </location>
</feature>
<keyword evidence="3" id="KW-1185">Reference proteome</keyword>
<feature type="region of interest" description="Disordered" evidence="1">
    <location>
        <begin position="120"/>
        <end position="185"/>
    </location>
</feature>
<sequence length="514" mass="57996">MRAVQVQNALPLRISDPRYARSMNTTYKSPPQKNFRKQRQLSSSSSSDSSSEEYGGVTRKKLCFSSSSSDDYGVVWKKRFHDQKDNSRKRVHKRRKMRNEDVFVGDCDYLMYLKLWNGDKEKDKDDSENEDCDPIVAGADSDDDEDDEENEVLHVDTDSDMVDMSGNGTGVGNELTPDDSNDKDVEENEGIQVDVGMTGVGNELNPDNSNEEDVEENDNIQVNVGMTVDSGDEIDVGDELDPEYMMFCENLREDGEIYILEMEREKGGFEPSVPSSCTKGKSMPVNNFHPLLDECKQELTSTADEGYCEFLKIIGVIDGSLIMRTNDIIPPTGKHKVTLSVPEKSSKDGLPCSKNQQCEEESRGTISDPGKLSKKLSLHCDFLLPNSKTDGDDLGADCSRSEYIKRLEECINMPYDEKEFADKWEIASRRKECERVSETGGHSVSYATEKTTRSYLDLHPDLAELVDHALARLDGCRALLLLRCLFFYIEHEADEGTFIPWKDPLFEKMLLDPV</sequence>
<feature type="compositionally biased region" description="Polar residues" evidence="1">
    <location>
        <begin position="22"/>
        <end position="32"/>
    </location>
</feature>
<evidence type="ECO:0000256" key="1">
    <source>
        <dbReference type="SAM" id="MobiDB-lite"/>
    </source>
</evidence>
<accession>A0A4Y7J1X2</accession>